<reference evidence="4 5" key="1">
    <citation type="journal article" date="2014" name="Int. J. Syst. Evol. Microbiol.">
        <title>Complete genome sequence of Corynebacterium casei LMG S-19264T (=DSM 44701T), isolated from a smear-ripened cheese.</title>
        <authorList>
            <consortium name="US DOE Joint Genome Institute (JGI-PGF)"/>
            <person name="Walter F."/>
            <person name="Albersmeier A."/>
            <person name="Kalinowski J."/>
            <person name="Ruckert C."/>
        </authorList>
    </citation>
    <scope>NUCLEOTIDE SEQUENCE [LARGE SCALE GENOMIC DNA]</scope>
    <source>
        <strain evidence="4 5">CGMCC 1.12976</strain>
    </source>
</reference>
<keyword evidence="1" id="KW-0812">Transmembrane</keyword>
<keyword evidence="1" id="KW-0472">Membrane</keyword>
<protein>
    <submittedName>
        <fullName evidence="4">Peptidase</fullName>
    </submittedName>
</protein>
<keyword evidence="1" id="KW-1133">Transmembrane helix</keyword>
<organism evidence="4 5">
    <name type="scientific">Subtercola lobariae</name>
    <dbReference type="NCBI Taxonomy" id="1588641"/>
    <lineage>
        <taxon>Bacteria</taxon>
        <taxon>Bacillati</taxon>
        <taxon>Actinomycetota</taxon>
        <taxon>Actinomycetes</taxon>
        <taxon>Micrococcales</taxon>
        <taxon>Microbacteriaceae</taxon>
        <taxon>Subtercola</taxon>
    </lineage>
</organism>
<sequence>MSSHTQSLSYRLSNRRPAGLAALAALVATIAFAIFGLNSSAMAADAPTAGGWIRIAHLSPDTKAVDVTLTALAGGAKVYELDDLAYGAVSAYVAMSQGTYVVAMVPTGSPANTPAMIQQSINVVSGQPMTVAALGKNSDLKTVVFPDDLTPPAAGQARVRVIQASTDVSSVSIATSTGQPVTADAKQGTATGYASVPAGTWNLDLTGAASPATASVTLASGAVATLFVLDNSTGGVTIKPVIDSASVGATPVGGIQTGGGFLAHHINAAPSADSVLLGVTIALAAALLIALGVLSAARRRESTR</sequence>
<dbReference type="RefSeq" id="WP_188681236.1">
    <property type="nucleotide sequence ID" value="NZ_BMGP01000009.1"/>
</dbReference>
<evidence type="ECO:0000256" key="1">
    <source>
        <dbReference type="SAM" id="Phobius"/>
    </source>
</evidence>
<name>A0A917BGL1_9MICO</name>
<feature type="domain" description="DUF4397" evidence="3">
    <location>
        <begin position="52"/>
        <end position="173"/>
    </location>
</feature>
<dbReference type="InterPro" id="IPR025510">
    <property type="entry name" value="DUF4397"/>
</dbReference>
<evidence type="ECO:0000259" key="3">
    <source>
        <dbReference type="Pfam" id="PF14344"/>
    </source>
</evidence>
<keyword evidence="2" id="KW-0732">Signal</keyword>
<feature type="signal peptide" evidence="2">
    <location>
        <begin position="1"/>
        <end position="43"/>
    </location>
</feature>
<accession>A0A917BGL1</accession>
<evidence type="ECO:0000313" key="4">
    <source>
        <dbReference type="EMBL" id="GGF41489.1"/>
    </source>
</evidence>
<dbReference type="Pfam" id="PF14344">
    <property type="entry name" value="DUF4397"/>
    <property type="match status" value="1"/>
</dbReference>
<gene>
    <name evidence="4" type="ORF">GCM10011399_37700</name>
</gene>
<proteinExistence type="predicted"/>
<evidence type="ECO:0000256" key="2">
    <source>
        <dbReference type="SAM" id="SignalP"/>
    </source>
</evidence>
<evidence type="ECO:0000313" key="5">
    <source>
        <dbReference type="Proteomes" id="UP000598775"/>
    </source>
</evidence>
<dbReference type="AlphaFoldDB" id="A0A917BGL1"/>
<comment type="caution">
    <text evidence="4">The sequence shown here is derived from an EMBL/GenBank/DDBJ whole genome shotgun (WGS) entry which is preliminary data.</text>
</comment>
<dbReference type="Proteomes" id="UP000598775">
    <property type="component" value="Unassembled WGS sequence"/>
</dbReference>
<keyword evidence="5" id="KW-1185">Reference proteome</keyword>
<feature type="transmembrane region" description="Helical" evidence="1">
    <location>
        <begin position="275"/>
        <end position="297"/>
    </location>
</feature>
<dbReference type="EMBL" id="BMGP01000009">
    <property type="protein sequence ID" value="GGF41489.1"/>
    <property type="molecule type" value="Genomic_DNA"/>
</dbReference>
<feature type="chain" id="PRO_5037667718" evidence="2">
    <location>
        <begin position="44"/>
        <end position="304"/>
    </location>
</feature>